<organism evidence="2 3">
    <name type="scientific">Aspergillus candidus</name>
    <dbReference type="NCBI Taxonomy" id="41067"/>
    <lineage>
        <taxon>Eukaryota</taxon>
        <taxon>Fungi</taxon>
        <taxon>Dikarya</taxon>
        <taxon>Ascomycota</taxon>
        <taxon>Pezizomycotina</taxon>
        <taxon>Eurotiomycetes</taxon>
        <taxon>Eurotiomycetidae</taxon>
        <taxon>Eurotiales</taxon>
        <taxon>Aspergillaceae</taxon>
        <taxon>Aspergillus</taxon>
        <taxon>Aspergillus subgen. Circumdati</taxon>
    </lineage>
</organism>
<dbReference type="AlphaFoldDB" id="A0A2I2F182"/>
<dbReference type="GeneID" id="36527013"/>
<dbReference type="InterPro" id="IPR024526">
    <property type="entry name" value="DUF3807"/>
</dbReference>
<dbReference type="EMBL" id="KZ559180">
    <property type="protein sequence ID" value="PLB34390.1"/>
    <property type="molecule type" value="Genomic_DNA"/>
</dbReference>
<evidence type="ECO:0000313" key="3">
    <source>
        <dbReference type="Proteomes" id="UP000234585"/>
    </source>
</evidence>
<dbReference type="RefSeq" id="XP_024668402.1">
    <property type="nucleotide sequence ID" value="XM_024819853.1"/>
</dbReference>
<dbReference type="PANTHER" id="PTHR40642">
    <property type="entry name" value="YALI0F31295P"/>
    <property type="match status" value="1"/>
</dbReference>
<dbReference type="OrthoDB" id="5422320at2759"/>
<name>A0A2I2F182_ASPCN</name>
<dbReference type="Pfam" id="PF12720">
    <property type="entry name" value="DUF3807"/>
    <property type="match status" value="1"/>
</dbReference>
<feature type="compositionally biased region" description="Low complexity" evidence="1">
    <location>
        <begin position="112"/>
        <end position="121"/>
    </location>
</feature>
<accession>A0A2I2F182</accession>
<proteinExistence type="predicted"/>
<dbReference type="PANTHER" id="PTHR40642:SF1">
    <property type="entry name" value="YALI0F31295P"/>
    <property type="match status" value="1"/>
</dbReference>
<gene>
    <name evidence="2" type="ORF">BDW47DRAFT_78497</name>
</gene>
<feature type="region of interest" description="Disordered" evidence="1">
    <location>
        <begin position="83"/>
        <end position="167"/>
    </location>
</feature>
<evidence type="ECO:0000313" key="2">
    <source>
        <dbReference type="EMBL" id="PLB34390.1"/>
    </source>
</evidence>
<evidence type="ECO:0000256" key="1">
    <source>
        <dbReference type="SAM" id="MobiDB-lite"/>
    </source>
</evidence>
<protein>
    <submittedName>
        <fullName evidence="2">Uncharacterized protein</fullName>
    </submittedName>
</protein>
<reference evidence="2 3" key="1">
    <citation type="submission" date="2017-12" db="EMBL/GenBank/DDBJ databases">
        <authorList>
            <consortium name="DOE Joint Genome Institute"/>
            <person name="Haridas S."/>
            <person name="Kjaerbolling I."/>
            <person name="Vesth T.C."/>
            <person name="Frisvad J.C."/>
            <person name="Nybo J.L."/>
            <person name="Theobald S."/>
            <person name="Kuo A."/>
            <person name="Bowyer P."/>
            <person name="Matsuda Y."/>
            <person name="Mondo S."/>
            <person name="Lyhne E.K."/>
            <person name="Kogle M.E."/>
            <person name="Clum A."/>
            <person name="Lipzen A."/>
            <person name="Salamov A."/>
            <person name="Ngan C.Y."/>
            <person name="Daum C."/>
            <person name="Chiniquy J."/>
            <person name="Barry K."/>
            <person name="LaButti K."/>
            <person name="Simmons B.A."/>
            <person name="Magnuson J.K."/>
            <person name="Mortensen U.H."/>
            <person name="Larsen T.O."/>
            <person name="Grigoriev I.V."/>
            <person name="Baker S.E."/>
            <person name="Andersen M.R."/>
            <person name="Nordberg H.P."/>
            <person name="Cantor M.N."/>
            <person name="Hua S.X."/>
        </authorList>
    </citation>
    <scope>NUCLEOTIDE SEQUENCE [LARGE SCALE GENOMIC DNA]</scope>
    <source>
        <strain evidence="2 3">CBS 102.13</strain>
    </source>
</reference>
<dbReference type="STRING" id="41067.A0A2I2F182"/>
<sequence>MSDRQIPSVTLTDLQSFQAKHFPGSEPPAAFTPLEPAVVDESTYNDDEEDLGYYPDGVKRTLTDEQIEIFRHSEIHALLRERQLREENRSEDEGEVADLHEPAHSAAEGKPASVAVSEVAANNRPQATTDTALDYDEQPIAPTGVKRGLPAGHNPRYTGRRIISYDD</sequence>
<keyword evidence="3" id="KW-1185">Reference proteome</keyword>
<dbReference type="Proteomes" id="UP000234585">
    <property type="component" value="Unassembled WGS sequence"/>
</dbReference>